<proteinExistence type="predicted"/>
<dbReference type="Proteomes" id="UP000198706">
    <property type="component" value="Unassembled WGS sequence"/>
</dbReference>
<dbReference type="AlphaFoldDB" id="A0A1G8V2B4"/>
<accession>A0A1G8V2B4</accession>
<dbReference type="STRING" id="137658.SAMN05216186_10276"/>
<gene>
    <name evidence="1" type="ORF">SAMN05216186_10276</name>
</gene>
<sequence>MSPDASGTRPREYARQVLALRTLEERRAALENVPAEWRELVKKHVEIAWNHPRGGKANG</sequence>
<organism evidence="1 2">
    <name type="scientific">Pseudomonas indica</name>
    <dbReference type="NCBI Taxonomy" id="137658"/>
    <lineage>
        <taxon>Bacteria</taxon>
        <taxon>Pseudomonadati</taxon>
        <taxon>Pseudomonadota</taxon>
        <taxon>Gammaproteobacteria</taxon>
        <taxon>Pseudomonadales</taxon>
        <taxon>Pseudomonadaceae</taxon>
        <taxon>Pseudomonas</taxon>
    </lineage>
</organism>
<evidence type="ECO:0000313" key="2">
    <source>
        <dbReference type="Proteomes" id="UP000198706"/>
    </source>
</evidence>
<dbReference type="EMBL" id="FNFD01000002">
    <property type="protein sequence ID" value="SDJ60232.1"/>
    <property type="molecule type" value="Genomic_DNA"/>
</dbReference>
<dbReference type="RefSeq" id="WP_084336869.1">
    <property type="nucleotide sequence ID" value="NZ_FNFD01000002.1"/>
</dbReference>
<evidence type="ECO:0000313" key="1">
    <source>
        <dbReference type="EMBL" id="SDJ60232.1"/>
    </source>
</evidence>
<keyword evidence="2" id="KW-1185">Reference proteome</keyword>
<protein>
    <submittedName>
        <fullName evidence="1">Uncharacterized protein</fullName>
    </submittedName>
</protein>
<reference evidence="1 2" key="1">
    <citation type="submission" date="2016-10" db="EMBL/GenBank/DDBJ databases">
        <authorList>
            <person name="de Groot N.N."/>
        </authorList>
    </citation>
    <scope>NUCLEOTIDE SEQUENCE [LARGE SCALE GENOMIC DNA]</scope>
    <source>
        <strain evidence="1 2">JCM 21544</strain>
    </source>
</reference>
<name>A0A1G8V2B4_9PSED</name>